<accession>A0A840TUZ0</accession>
<dbReference type="RefSeq" id="WP_246439856.1">
    <property type="nucleotide sequence ID" value="NZ_JACHGF010000002.1"/>
</dbReference>
<name>A0A840TUZ0_9BACT</name>
<proteinExistence type="predicted"/>
<reference evidence="2 3" key="1">
    <citation type="submission" date="2020-08" db="EMBL/GenBank/DDBJ databases">
        <title>Genomic Encyclopedia of Type Strains, Phase IV (KMG-IV): sequencing the most valuable type-strain genomes for metagenomic binning, comparative biology and taxonomic classification.</title>
        <authorList>
            <person name="Goeker M."/>
        </authorList>
    </citation>
    <scope>NUCLEOTIDE SEQUENCE [LARGE SCALE GENOMIC DNA]</scope>
    <source>
        <strain evidence="2 3">DSM 105074</strain>
    </source>
</reference>
<dbReference type="AlphaFoldDB" id="A0A840TUZ0"/>
<feature type="domain" description="Secretion system C-terminal sorting" evidence="1">
    <location>
        <begin position="550"/>
        <end position="617"/>
    </location>
</feature>
<evidence type="ECO:0000259" key="1">
    <source>
        <dbReference type="Pfam" id="PF18962"/>
    </source>
</evidence>
<dbReference type="EMBL" id="JACHGF010000002">
    <property type="protein sequence ID" value="MBB5283888.1"/>
    <property type="molecule type" value="Genomic_DNA"/>
</dbReference>
<dbReference type="Pfam" id="PF18962">
    <property type="entry name" value="Por_Secre_tail"/>
    <property type="match status" value="1"/>
</dbReference>
<comment type="caution">
    <text evidence="2">The sequence shown here is derived from an EMBL/GenBank/DDBJ whole genome shotgun (WGS) entry which is preliminary data.</text>
</comment>
<keyword evidence="3" id="KW-1185">Reference proteome</keyword>
<dbReference type="InterPro" id="IPR026444">
    <property type="entry name" value="Secre_tail"/>
</dbReference>
<gene>
    <name evidence="2" type="ORF">HNQ92_002014</name>
</gene>
<dbReference type="Proteomes" id="UP000557307">
    <property type="component" value="Unassembled WGS sequence"/>
</dbReference>
<evidence type="ECO:0000313" key="2">
    <source>
        <dbReference type="EMBL" id="MBB5283888.1"/>
    </source>
</evidence>
<evidence type="ECO:0000313" key="3">
    <source>
        <dbReference type="Proteomes" id="UP000557307"/>
    </source>
</evidence>
<organism evidence="2 3">
    <name type="scientific">Rhabdobacter roseus</name>
    <dbReference type="NCBI Taxonomy" id="1655419"/>
    <lineage>
        <taxon>Bacteria</taxon>
        <taxon>Pseudomonadati</taxon>
        <taxon>Bacteroidota</taxon>
        <taxon>Cytophagia</taxon>
        <taxon>Cytophagales</taxon>
        <taxon>Cytophagaceae</taxon>
        <taxon>Rhabdobacter</taxon>
    </lineage>
</organism>
<sequence length="620" mass="69188">MMNLNSFSFLRKKVLVGFVLALAYLGSIASAQAQLELVPLGTLPPPTGPVQAARTKALTLPFFDDFSTSPLRPDASLWEPGSGVYINNTLTTTHPSINIATFDGLNAQGTPYNLGSELAQGDTDTLTSQPINLGGLTAADSVYLSFYWQARGLGELPDGADTFRLEFLNQAGTWITVWRQGGAEFDSLFQQTFVPIREAAYLHANFRFRFRSYGRQSGSFDTWHLDYLYLNKGRSAQDRFIKDVAVRQPLSPLFRRYTALPLKQYRLQPQAEMADSVRTDINNLFNTFNFTSFSFSIQNAQTGQVLQRYEDPLSVFIGAGETQSKAARVGPLNVPAGTSSLRLKYTFDLLTTDDQNPSLPTVNLRRNDTISAYTELSDYYAYDDGSAEYGVRMNQRLGRTLVRFIGNEPDTLGGVRMALVPFRTDLTGQNVTIQVYSNANGHPDRVLHQQSVPIRYGTRRNEFIDYPFTQGVAVTDTFYVGWLQIGEGALVVGFDRNSTLGTSQLFTNLSQEWVGNTELQGAVMIRPYVGGRASEVVTGPEPTLPLEVQVYPNPSDGYLRWDNDQIRQIDVYSLKGTLLRNLRTTPGIREAYLDNLPAGMYLLRLSDGRRTVTQKWVLVK</sequence>
<dbReference type="Gene3D" id="2.60.120.260">
    <property type="entry name" value="Galactose-binding domain-like"/>
    <property type="match status" value="1"/>
</dbReference>
<protein>
    <recommendedName>
        <fullName evidence="1">Secretion system C-terminal sorting domain-containing protein</fullName>
    </recommendedName>
</protein>
<dbReference type="NCBIfam" id="TIGR04183">
    <property type="entry name" value="Por_Secre_tail"/>
    <property type="match status" value="1"/>
</dbReference>